<dbReference type="SUPFAM" id="SSF81606">
    <property type="entry name" value="PP2C-like"/>
    <property type="match status" value="1"/>
</dbReference>
<gene>
    <name evidence="2" type="ORF">FRACYDRAFT_141761</name>
</gene>
<feature type="non-terminal residue" evidence="2">
    <location>
        <position position="1"/>
    </location>
</feature>
<sequence>IHAANAGDARVVLSHEGEAFRMTHDHRTDDPEEVKRIEESGGFIFKGRVLGVLAVTRSLGDHCMKEYVIASPYTSKKTITITPDDANNKASFIIVGCDGLWDVIQDQEAVDFVLKRITEKELVAKYLVEEALKRGSTDNITVSVAFL</sequence>
<feature type="non-terminal residue" evidence="2">
    <location>
        <position position="147"/>
    </location>
</feature>
<dbReference type="AlphaFoldDB" id="A0A1E7F9A1"/>
<protein>
    <submittedName>
        <fullName evidence="2">Protein serine/threonine phosphatase 2C</fullName>
    </submittedName>
</protein>
<reference evidence="2 3" key="1">
    <citation type="submission" date="2016-09" db="EMBL/GenBank/DDBJ databases">
        <title>Extensive genetic diversity and differential bi-allelic expression allows diatom success in the polar Southern Ocean.</title>
        <authorList>
            <consortium name="DOE Joint Genome Institute"/>
            <person name="Mock T."/>
            <person name="Otillar R.P."/>
            <person name="Strauss J."/>
            <person name="Dupont C."/>
            <person name="Frickenhaus S."/>
            <person name="Maumus F."/>
            <person name="Mcmullan M."/>
            <person name="Sanges R."/>
            <person name="Schmutz J."/>
            <person name="Toseland A."/>
            <person name="Valas R."/>
            <person name="Veluchamy A."/>
            <person name="Ward B.J."/>
            <person name="Allen A."/>
            <person name="Barry K."/>
            <person name="Falciatore A."/>
            <person name="Ferrante M."/>
            <person name="Fortunato A.E."/>
            <person name="Gloeckner G."/>
            <person name="Gruber A."/>
            <person name="Hipkin R."/>
            <person name="Janech M."/>
            <person name="Kroth P."/>
            <person name="Leese F."/>
            <person name="Lindquist E."/>
            <person name="Lyon B.R."/>
            <person name="Martin J."/>
            <person name="Mayer C."/>
            <person name="Parker M."/>
            <person name="Quesneville H."/>
            <person name="Raymond J."/>
            <person name="Uhlig C."/>
            <person name="Valentin K.U."/>
            <person name="Worden A.Z."/>
            <person name="Armbrust E.V."/>
            <person name="Bowler C."/>
            <person name="Green B."/>
            <person name="Moulton V."/>
            <person name="Van Oosterhout C."/>
            <person name="Grigoriev I."/>
        </authorList>
    </citation>
    <scope>NUCLEOTIDE SEQUENCE [LARGE SCALE GENOMIC DNA]</scope>
    <source>
        <strain evidence="2 3">CCMP1102</strain>
    </source>
</reference>
<dbReference type="PROSITE" id="PS51746">
    <property type="entry name" value="PPM_2"/>
    <property type="match status" value="1"/>
</dbReference>
<accession>A0A1E7F9A1</accession>
<dbReference type="InterPro" id="IPR036457">
    <property type="entry name" value="PPM-type-like_dom_sf"/>
</dbReference>
<dbReference type="InParanoid" id="A0A1E7F9A1"/>
<dbReference type="EMBL" id="KV784360">
    <property type="protein sequence ID" value="OEU14761.1"/>
    <property type="molecule type" value="Genomic_DNA"/>
</dbReference>
<feature type="domain" description="PPM-type phosphatase" evidence="1">
    <location>
        <begin position="1"/>
        <end position="147"/>
    </location>
</feature>
<dbReference type="GO" id="GO:0004722">
    <property type="term" value="F:protein serine/threonine phosphatase activity"/>
    <property type="evidence" value="ECO:0007669"/>
    <property type="project" value="InterPro"/>
</dbReference>
<proteinExistence type="predicted"/>
<evidence type="ECO:0000313" key="3">
    <source>
        <dbReference type="Proteomes" id="UP000095751"/>
    </source>
</evidence>
<organism evidence="2 3">
    <name type="scientific">Fragilariopsis cylindrus CCMP1102</name>
    <dbReference type="NCBI Taxonomy" id="635003"/>
    <lineage>
        <taxon>Eukaryota</taxon>
        <taxon>Sar</taxon>
        <taxon>Stramenopiles</taxon>
        <taxon>Ochrophyta</taxon>
        <taxon>Bacillariophyta</taxon>
        <taxon>Bacillariophyceae</taxon>
        <taxon>Bacillariophycidae</taxon>
        <taxon>Bacillariales</taxon>
        <taxon>Bacillariaceae</taxon>
        <taxon>Fragilariopsis</taxon>
    </lineage>
</organism>
<dbReference type="Pfam" id="PF00481">
    <property type="entry name" value="PP2C"/>
    <property type="match status" value="1"/>
</dbReference>
<dbReference type="OrthoDB" id="10264738at2759"/>
<dbReference type="Gene3D" id="3.60.40.10">
    <property type="entry name" value="PPM-type phosphatase domain"/>
    <property type="match status" value="1"/>
</dbReference>
<evidence type="ECO:0000313" key="2">
    <source>
        <dbReference type="EMBL" id="OEU14761.1"/>
    </source>
</evidence>
<dbReference type="CDD" id="cd00143">
    <property type="entry name" value="PP2Cc"/>
    <property type="match status" value="1"/>
</dbReference>
<keyword evidence="3" id="KW-1185">Reference proteome</keyword>
<evidence type="ECO:0000259" key="1">
    <source>
        <dbReference type="PROSITE" id="PS51746"/>
    </source>
</evidence>
<dbReference type="KEGG" id="fcy:FRACYDRAFT_141761"/>
<dbReference type="Proteomes" id="UP000095751">
    <property type="component" value="Unassembled WGS sequence"/>
</dbReference>
<dbReference type="SMART" id="SM00332">
    <property type="entry name" value="PP2Cc"/>
    <property type="match status" value="1"/>
</dbReference>
<name>A0A1E7F9A1_9STRA</name>
<dbReference type="InterPro" id="IPR015655">
    <property type="entry name" value="PP2C"/>
</dbReference>
<dbReference type="PANTHER" id="PTHR47992">
    <property type="entry name" value="PROTEIN PHOSPHATASE"/>
    <property type="match status" value="1"/>
</dbReference>
<dbReference type="InterPro" id="IPR001932">
    <property type="entry name" value="PPM-type_phosphatase-like_dom"/>
</dbReference>